<dbReference type="GO" id="GO:0009279">
    <property type="term" value="C:cell outer membrane"/>
    <property type="evidence" value="ECO:0007669"/>
    <property type="project" value="UniProtKB-SubCell"/>
</dbReference>
<sequence length="808" mass="89087">MTKGIRKVLGVVLMAQAGLVSAAALEEVVVTAQKRTQSAQDVPIAITAMSSEAMREAGVFDVADLTDVNPSISFDTGQSSQNSSLKIRGIGTVGNGRTFEGAVGVFIDGVYRSRSGMALQDMNDIGGLELLRGPQGTLFGKNTVAGALSLNSMKPSIEDYSSSIELLMGNYNKQYLASAVNLPLGDRNAVRMSVVSNRQDGFLRSRQQNDRTYNQTDRISAKFQWLWDVTDNLESWLTLDYSKSDAGCCWGSVQVVSGPLTEDLKYYANLRGLDFYTADYAEDQRLTNNNARSQELREDMGLAWNVQWSLENVDIKSVTGVRQFKDEQVKGDADFGPAHILTLSEPSKIDFWSQELNFSTSIGIVDIVAGVYYSEETYESTRIFESDTDSNNYASFLTTKALTEMLGLDVNTAPICRPPGQTLGCTALLSMIGAPLGIQSFDLFPATANQRILEDGYYQDASSAAVFIHTQTSFDNGFTLVAGARYSEDRKDGGYDQVYWYNSELAQLIVSTGLIGTAPSGDITTPRNALDLNTIYNSPSFYDEYSSSVVTSTVSGQYEFAEDVMGYLTFSKGYKAGAVNLFQEAANLQNTTYDPEYATSWELGLKTRYWEGRAQTNIAVFDTLYENLQINFFNGFNFFTQNTGEATSRGIEIENTVQVTDALRTELNITYMRAEFADLGDAPDAVRHLDGRQTPRAPDLSAVAVATYERPITQYIGGYGRISASYSGEHWASPDTPDEPTQGPYTLWDVGMGFRYFGEREIDVSLFCKNCTDVTYRTIYFAAPVQKGSYNAYINEPRQLGISIKATM</sequence>
<evidence type="ECO:0000256" key="5">
    <source>
        <dbReference type="ARBA" id="ARBA00022692"/>
    </source>
</evidence>
<keyword evidence="7" id="KW-0406">Ion transport</keyword>
<keyword evidence="8 12" id="KW-0798">TonB box</keyword>
<protein>
    <submittedName>
        <fullName evidence="16">TonB-dependent receptor</fullName>
    </submittedName>
</protein>
<evidence type="ECO:0000259" key="14">
    <source>
        <dbReference type="Pfam" id="PF00593"/>
    </source>
</evidence>
<evidence type="ECO:0000313" key="16">
    <source>
        <dbReference type="EMBL" id="MBD2858913.1"/>
    </source>
</evidence>
<evidence type="ECO:0000256" key="13">
    <source>
        <dbReference type="SAM" id="SignalP"/>
    </source>
</evidence>
<comment type="similarity">
    <text evidence="11 12">Belongs to the TonB-dependent receptor family.</text>
</comment>
<dbReference type="SUPFAM" id="SSF56935">
    <property type="entry name" value="Porins"/>
    <property type="match status" value="1"/>
</dbReference>
<keyword evidence="17" id="KW-1185">Reference proteome</keyword>
<comment type="subcellular location">
    <subcellularLocation>
        <location evidence="1 11">Cell outer membrane</location>
        <topology evidence="1 11">Multi-pass membrane protein</topology>
    </subcellularLocation>
</comment>
<dbReference type="EMBL" id="JACXLD010000003">
    <property type="protein sequence ID" value="MBD2858913.1"/>
    <property type="molecule type" value="Genomic_DNA"/>
</dbReference>
<keyword evidence="9 11" id="KW-0472">Membrane</keyword>
<dbReference type="InterPro" id="IPR012910">
    <property type="entry name" value="Plug_dom"/>
</dbReference>
<dbReference type="Pfam" id="PF00593">
    <property type="entry name" value="TonB_dep_Rec_b-barrel"/>
    <property type="match status" value="1"/>
</dbReference>
<keyword evidence="4" id="KW-0410">Iron transport</keyword>
<reference evidence="16" key="1">
    <citation type="submission" date="2020-09" db="EMBL/GenBank/DDBJ databases">
        <authorList>
            <person name="Yoon J.-W."/>
        </authorList>
    </citation>
    <scope>NUCLEOTIDE SEQUENCE</scope>
    <source>
        <strain evidence="16">KMU-158</strain>
    </source>
</reference>
<evidence type="ECO:0000256" key="6">
    <source>
        <dbReference type="ARBA" id="ARBA00023004"/>
    </source>
</evidence>
<keyword evidence="5 11" id="KW-0812">Transmembrane</keyword>
<evidence type="ECO:0000256" key="9">
    <source>
        <dbReference type="ARBA" id="ARBA00023136"/>
    </source>
</evidence>
<keyword evidence="6" id="KW-0408">Iron</keyword>
<proteinExistence type="inferred from homology"/>
<dbReference type="PROSITE" id="PS52016">
    <property type="entry name" value="TONB_DEPENDENT_REC_3"/>
    <property type="match status" value="1"/>
</dbReference>
<evidence type="ECO:0000256" key="7">
    <source>
        <dbReference type="ARBA" id="ARBA00023065"/>
    </source>
</evidence>
<evidence type="ECO:0000259" key="15">
    <source>
        <dbReference type="Pfam" id="PF07715"/>
    </source>
</evidence>
<feature type="domain" description="TonB-dependent receptor plug" evidence="15">
    <location>
        <begin position="39"/>
        <end position="147"/>
    </location>
</feature>
<evidence type="ECO:0000256" key="12">
    <source>
        <dbReference type="RuleBase" id="RU003357"/>
    </source>
</evidence>
<keyword evidence="2 11" id="KW-0813">Transport</keyword>
<feature type="domain" description="TonB-dependent receptor-like beta-barrel" evidence="14">
    <location>
        <begin position="357"/>
        <end position="755"/>
    </location>
</feature>
<dbReference type="GO" id="GO:0006826">
    <property type="term" value="P:iron ion transport"/>
    <property type="evidence" value="ECO:0007669"/>
    <property type="project" value="UniProtKB-KW"/>
</dbReference>
<feature type="chain" id="PRO_5037462927" evidence="13">
    <location>
        <begin position="23"/>
        <end position="808"/>
    </location>
</feature>
<dbReference type="InterPro" id="IPR039426">
    <property type="entry name" value="TonB-dep_rcpt-like"/>
</dbReference>
<evidence type="ECO:0000256" key="3">
    <source>
        <dbReference type="ARBA" id="ARBA00022452"/>
    </source>
</evidence>
<dbReference type="Pfam" id="PF07715">
    <property type="entry name" value="Plug"/>
    <property type="match status" value="1"/>
</dbReference>
<organism evidence="16 17">
    <name type="scientific">Spongiibacter pelagi</name>
    <dbReference type="NCBI Taxonomy" id="2760804"/>
    <lineage>
        <taxon>Bacteria</taxon>
        <taxon>Pseudomonadati</taxon>
        <taxon>Pseudomonadota</taxon>
        <taxon>Gammaproteobacteria</taxon>
        <taxon>Cellvibrionales</taxon>
        <taxon>Spongiibacteraceae</taxon>
        <taxon>Spongiibacter</taxon>
    </lineage>
</organism>
<dbReference type="PANTHER" id="PTHR32552">
    <property type="entry name" value="FERRICHROME IRON RECEPTOR-RELATED"/>
    <property type="match status" value="1"/>
</dbReference>
<feature type="signal peptide" evidence="13">
    <location>
        <begin position="1"/>
        <end position="22"/>
    </location>
</feature>
<accession>A0A927C0B9</accession>
<keyword evidence="3 11" id="KW-1134">Transmembrane beta strand</keyword>
<dbReference type="InterPro" id="IPR000531">
    <property type="entry name" value="Beta-barrel_TonB"/>
</dbReference>
<evidence type="ECO:0000256" key="1">
    <source>
        <dbReference type="ARBA" id="ARBA00004571"/>
    </source>
</evidence>
<dbReference type="PANTHER" id="PTHR32552:SF81">
    <property type="entry name" value="TONB-DEPENDENT OUTER MEMBRANE RECEPTOR"/>
    <property type="match status" value="1"/>
</dbReference>
<keyword evidence="13" id="KW-0732">Signal</keyword>
<dbReference type="InterPro" id="IPR036942">
    <property type="entry name" value="Beta-barrel_TonB_sf"/>
</dbReference>
<keyword evidence="10 11" id="KW-0998">Cell outer membrane</keyword>
<evidence type="ECO:0000313" key="17">
    <source>
        <dbReference type="Proteomes" id="UP000610558"/>
    </source>
</evidence>
<comment type="caution">
    <text evidence="16">The sequence shown here is derived from an EMBL/GenBank/DDBJ whole genome shotgun (WGS) entry which is preliminary data.</text>
</comment>
<dbReference type="Proteomes" id="UP000610558">
    <property type="component" value="Unassembled WGS sequence"/>
</dbReference>
<keyword evidence="16" id="KW-0675">Receptor</keyword>
<dbReference type="Gene3D" id="2.40.170.20">
    <property type="entry name" value="TonB-dependent receptor, beta-barrel domain"/>
    <property type="match status" value="2"/>
</dbReference>
<dbReference type="RefSeq" id="WP_190764213.1">
    <property type="nucleotide sequence ID" value="NZ_JACXLD010000003.1"/>
</dbReference>
<dbReference type="AlphaFoldDB" id="A0A927C0B9"/>
<evidence type="ECO:0000256" key="2">
    <source>
        <dbReference type="ARBA" id="ARBA00022448"/>
    </source>
</evidence>
<evidence type="ECO:0000256" key="11">
    <source>
        <dbReference type="PROSITE-ProRule" id="PRU01360"/>
    </source>
</evidence>
<evidence type="ECO:0000256" key="4">
    <source>
        <dbReference type="ARBA" id="ARBA00022496"/>
    </source>
</evidence>
<evidence type="ECO:0000256" key="8">
    <source>
        <dbReference type="ARBA" id="ARBA00023077"/>
    </source>
</evidence>
<gene>
    <name evidence="16" type="ORF">IB286_07790</name>
</gene>
<name>A0A927C0B9_9GAMM</name>
<evidence type="ECO:0000256" key="10">
    <source>
        <dbReference type="ARBA" id="ARBA00023237"/>
    </source>
</evidence>